<evidence type="ECO:0000313" key="3">
    <source>
        <dbReference type="Proteomes" id="UP000551501"/>
    </source>
</evidence>
<evidence type="ECO:0000313" key="2">
    <source>
        <dbReference type="EMBL" id="MBB4138103.1"/>
    </source>
</evidence>
<sequence length="98" mass="10594">MPATSGRQPASSLTRAIRHAQRPNRHSRYSHHYKPIRPAILSARVNVVSTDPVNARDHNRVAAATAAPPRALAYAQAPNRLPPVLTLTRIGGTTPPIP</sequence>
<feature type="compositionally biased region" description="Polar residues" evidence="1">
    <location>
        <begin position="1"/>
        <end position="14"/>
    </location>
</feature>
<protein>
    <submittedName>
        <fullName evidence="2">Uncharacterized protein</fullName>
    </submittedName>
</protein>
<dbReference type="EMBL" id="JACIFP010000003">
    <property type="protein sequence ID" value="MBB4138103.1"/>
    <property type="molecule type" value="Genomic_DNA"/>
</dbReference>
<accession>A0A840F6C0</accession>
<organism evidence="2 3">
    <name type="scientific">Gordonia humi</name>
    <dbReference type="NCBI Taxonomy" id="686429"/>
    <lineage>
        <taxon>Bacteria</taxon>
        <taxon>Bacillati</taxon>
        <taxon>Actinomycetota</taxon>
        <taxon>Actinomycetes</taxon>
        <taxon>Mycobacteriales</taxon>
        <taxon>Gordoniaceae</taxon>
        <taxon>Gordonia</taxon>
    </lineage>
</organism>
<proteinExistence type="predicted"/>
<comment type="caution">
    <text evidence="2">The sequence shown here is derived from an EMBL/GenBank/DDBJ whole genome shotgun (WGS) entry which is preliminary data.</text>
</comment>
<gene>
    <name evidence="2" type="ORF">BKA16_004728</name>
</gene>
<dbReference type="AlphaFoldDB" id="A0A840F6C0"/>
<dbReference type="Proteomes" id="UP000551501">
    <property type="component" value="Unassembled WGS sequence"/>
</dbReference>
<feature type="compositionally biased region" description="Basic residues" evidence="1">
    <location>
        <begin position="16"/>
        <end position="32"/>
    </location>
</feature>
<reference evidence="2 3" key="1">
    <citation type="submission" date="2020-08" db="EMBL/GenBank/DDBJ databases">
        <title>Sequencing the genomes of 1000 actinobacteria strains.</title>
        <authorList>
            <person name="Klenk H.-P."/>
        </authorList>
    </citation>
    <scope>NUCLEOTIDE SEQUENCE [LARGE SCALE GENOMIC DNA]</scope>
    <source>
        <strain evidence="2 3">DSM 45298</strain>
    </source>
</reference>
<keyword evidence="3" id="KW-1185">Reference proteome</keyword>
<evidence type="ECO:0000256" key="1">
    <source>
        <dbReference type="SAM" id="MobiDB-lite"/>
    </source>
</evidence>
<feature type="region of interest" description="Disordered" evidence="1">
    <location>
        <begin position="1"/>
        <end position="32"/>
    </location>
</feature>
<name>A0A840F6C0_9ACTN</name>
<dbReference type="RefSeq" id="WP_183373352.1">
    <property type="nucleotide sequence ID" value="NZ_BAABHL010000145.1"/>
</dbReference>